<reference evidence="5" key="1">
    <citation type="journal article" date="2018" name="Genome Biol.">
        <title>SKESA: strategic k-mer extension for scrupulous assemblies.</title>
        <authorList>
            <person name="Souvorov A."/>
            <person name="Agarwala R."/>
            <person name="Lipman D.J."/>
        </authorList>
    </citation>
    <scope>NUCLEOTIDE SEQUENCE</scope>
    <source>
        <strain evidence="5">N26921</strain>
    </source>
</reference>
<dbReference type="InterPro" id="IPR035919">
    <property type="entry name" value="EAL_sf"/>
</dbReference>
<dbReference type="EMBL" id="DAATVL010000033">
    <property type="protein sequence ID" value="HAF0291919.1"/>
    <property type="molecule type" value="Genomic_DNA"/>
</dbReference>
<dbReference type="PANTHER" id="PTHR33121">
    <property type="entry name" value="CYCLIC DI-GMP PHOSPHODIESTERASE PDEF"/>
    <property type="match status" value="1"/>
</dbReference>
<feature type="domain" description="EAL" evidence="4">
    <location>
        <begin position="11"/>
        <end position="133"/>
    </location>
</feature>
<dbReference type="Gene3D" id="3.20.20.450">
    <property type="entry name" value="EAL domain"/>
    <property type="match status" value="1"/>
</dbReference>
<dbReference type="SUPFAM" id="SSF141868">
    <property type="entry name" value="EAL domain-like"/>
    <property type="match status" value="1"/>
</dbReference>
<evidence type="ECO:0000256" key="3">
    <source>
        <dbReference type="ARBA" id="ARBA00018009"/>
    </source>
</evidence>
<gene>
    <name evidence="5" type="ORF">G9C53_004277</name>
</gene>
<dbReference type="InterPro" id="IPR001633">
    <property type="entry name" value="EAL_dom"/>
</dbReference>
<dbReference type="AlphaFoldDB" id="A0A740TK48"/>
<comment type="caution">
    <text evidence="5">The sequence shown here is derived from an EMBL/GenBank/DDBJ whole genome shotgun (WGS) entry which is preliminary data.</text>
</comment>
<evidence type="ECO:0000256" key="1">
    <source>
        <dbReference type="ARBA" id="ARBA00010927"/>
    </source>
</evidence>
<reference evidence="5" key="2">
    <citation type="submission" date="2018-07" db="EMBL/GenBank/DDBJ databases">
        <authorList>
            <consortium name="NCBI Pathogen Detection Project"/>
        </authorList>
    </citation>
    <scope>NUCLEOTIDE SEQUENCE</scope>
    <source>
        <strain evidence="5">N26921</strain>
    </source>
</reference>
<dbReference type="InterPro" id="IPR050706">
    <property type="entry name" value="Cyclic-di-GMP_PDE-like"/>
</dbReference>
<dbReference type="PANTHER" id="PTHR33121:SF70">
    <property type="entry name" value="SIGNALING PROTEIN YKOW"/>
    <property type="match status" value="1"/>
</dbReference>
<sequence>MGTAPATHSLTAPTVNALADGLNKGEFVPFYQPLWDVQHQCWEGAETLIRWQHPTEGLIQSDTFIPVAEQSGLILELGAFVLRAACQQMMHWRQRGLPEGIIAVNVSALQIHQPDFVEDLARILRDTGLPAPA</sequence>
<comment type="similarity">
    <text evidence="1">Belongs to the YdiV family.</text>
</comment>
<dbReference type="PROSITE" id="PS50883">
    <property type="entry name" value="EAL"/>
    <property type="match status" value="1"/>
</dbReference>
<accession>A0A740TK48</accession>
<feature type="non-terminal residue" evidence="5">
    <location>
        <position position="133"/>
    </location>
</feature>
<dbReference type="CDD" id="cd01948">
    <property type="entry name" value="EAL"/>
    <property type="match status" value="1"/>
</dbReference>
<evidence type="ECO:0000256" key="2">
    <source>
        <dbReference type="ARBA" id="ARBA00011576"/>
    </source>
</evidence>
<organism evidence="5">
    <name type="scientific">Salmonella enterica subsp. enterica serovar Typhimurium var. 5-</name>
    <dbReference type="NCBI Taxonomy" id="1620419"/>
    <lineage>
        <taxon>Bacteria</taxon>
        <taxon>Pseudomonadati</taxon>
        <taxon>Pseudomonadota</taxon>
        <taxon>Gammaproteobacteria</taxon>
        <taxon>Enterobacterales</taxon>
        <taxon>Enterobacteriaceae</taxon>
        <taxon>Salmonella</taxon>
    </lineage>
</organism>
<evidence type="ECO:0000259" key="4">
    <source>
        <dbReference type="PROSITE" id="PS50883"/>
    </source>
</evidence>
<dbReference type="GO" id="GO:0071111">
    <property type="term" value="F:cyclic-guanylate-specific phosphodiesterase activity"/>
    <property type="evidence" value="ECO:0007669"/>
    <property type="project" value="InterPro"/>
</dbReference>
<dbReference type="SMART" id="SM00052">
    <property type="entry name" value="EAL"/>
    <property type="match status" value="1"/>
</dbReference>
<dbReference type="Pfam" id="PF00563">
    <property type="entry name" value="EAL"/>
    <property type="match status" value="1"/>
</dbReference>
<comment type="subunit">
    <text evidence="2">Interacts with FlhD in the FlhC(2)FlhD(4) heterohexamer, inhibiting its ability to activate transcription.</text>
</comment>
<name>A0A740TK48_SALTM</name>
<evidence type="ECO:0000313" key="5">
    <source>
        <dbReference type="EMBL" id="HAF0291919.1"/>
    </source>
</evidence>
<protein>
    <recommendedName>
        <fullName evidence="3">Anti-FlhC(2)FlhD(4) factor YdiV</fullName>
    </recommendedName>
</protein>
<proteinExistence type="inferred from homology"/>